<accession>A0A9P5TTA0</accession>
<evidence type="ECO:0000313" key="3">
    <source>
        <dbReference type="Proteomes" id="UP000724874"/>
    </source>
</evidence>
<organism evidence="2 3">
    <name type="scientific">Gymnopilus junonius</name>
    <name type="common">Spectacular rustgill mushroom</name>
    <name type="synonym">Gymnopilus spectabilis subsp. junonius</name>
    <dbReference type="NCBI Taxonomy" id="109634"/>
    <lineage>
        <taxon>Eukaryota</taxon>
        <taxon>Fungi</taxon>
        <taxon>Dikarya</taxon>
        <taxon>Basidiomycota</taxon>
        <taxon>Agaricomycotina</taxon>
        <taxon>Agaricomycetes</taxon>
        <taxon>Agaricomycetidae</taxon>
        <taxon>Agaricales</taxon>
        <taxon>Agaricineae</taxon>
        <taxon>Hymenogastraceae</taxon>
        <taxon>Gymnopilus</taxon>
    </lineage>
</organism>
<comment type="caution">
    <text evidence="2">The sequence shown here is derived from an EMBL/GenBank/DDBJ whole genome shotgun (WGS) entry which is preliminary data.</text>
</comment>
<gene>
    <name evidence="2" type="ORF">CPB84DRAFT_490815</name>
</gene>
<dbReference type="EMBL" id="JADNYJ010000002">
    <property type="protein sequence ID" value="KAF8912955.1"/>
    <property type="molecule type" value="Genomic_DNA"/>
</dbReference>
<dbReference type="Pfam" id="PF21530">
    <property type="entry name" value="Pif1_2B_dom"/>
    <property type="match status" value="1"/>
</dbReference>
<feature type="domain" description="DNA helicase Pif1-like 2B" evidence="1">
    <location>
        <begin position="91"/>
        <end position="120"/>
    </location>
</feature>
<dbReference type="InterPro" id="IPR049163">
    <property type="entry name" value="Pif1-like_2B_dom"/>
</dbReference>
<dbReference type="OrthoDB" id="432234at2759"/>
<proteinExistence type="predicted"/>
<reference evidence="2" key="1">
    <citation type="submission" date="2020-11" db="EMBL/GenBank/DDBJ databases">
        <authorList>
            <consortium name="DOE Joint Genome Institute"/>
            <person name="Ahrendt S."/>
            <person name="Riley R."/>
            <person name="Andreopoulos W."/>
            <person name="LaButti K."/>
            <person name="Pangilinan J."/>
            <person name="Ruiz-duenas F.J."/>
            <person name="Barrasa J.M."/>
            <person name="Sanchez-Garcia M."/>
            <person name="Camarero S."/>
            <person name="Miyauchi S."/>
            <person name="Serrano A."/>
            <person name="Linde D."/>
            <person name="Babiker R."/>
            <person name="Drula E."/>
            <person name="Ayuso-Fernandez I."/>
            <person name="Pacheco R."/>
            <person name="Padilla G."/>
            <person name="Ferreira P."/>
            <person name="Barriuso J."/>
            <person name="Kellner H."/>
            <person name="Castanera R."/>
            <person name="Alfaro M."/>
            <person name="Ramirez L."/>
            <person name="Pisabarro A.G."/>
            <person name="Kuo A."/>
            <person name="Tritt A."/>
            <person name="Lipzen A."/>
            <person name="He G."/>
            <person name="Yan M."/>
            <person name="Ng V."/>
            <person name="Cullen D."/>
            <person name="Martin F."/>
            <person name="Rosso M.-N."/>
            <person name="Henrissat B."/>
            <person name="Hibbett D."/>
            <person name="Martinez A.T."/>
            <person name="Grigoriev I.V."/>
        </authorList>
    </citation>
    <scope>NUCLEOTIDE SEQUENCE</scope>
    <source>
        <strain evidence="2">AH 44721</strain>
    </source>
</reference>
<keyword evidence="3" id="KW-1185">Reference proteome</keyword>
<evidence type="ECO:0000259" key="1">
    <source>
        <dbReference type="Pfam" id="PF21530"/>
    </source>
</evidence>
<evidence type="ECO:0000313" key="2">
    <source>
        <dbReference type="EMBL" id="KAF8912955.1"/>
    </source>
</evidence>
<dbReference type="AlphaFoldDB" id="A0A9P5TTA0"/>
<name>A0A9P5TTA0_GYMJU</name>
<sequence>MRHGMLNTDDVHCLQSLSRPLHYSDGIEPSQLFPLRREVESCNNSRLKELPGPKHNYPAMDHAGYDIYGNPIERESAELLLDRINALSIISLKAGAQVMLIQNVEQGSLVNGSQGLVLDFITTHDAQERGIAIAEQTTRRGQDDIPISDGSTVSSEDLRPLNNNVFGRQQLWPLVRFENGREMLCPPLDFTVEGFMGNVEARRTTSQG</sequence>
<dbReference type="Proteomes" id="UP000724874">
    <property type="component" value="Unassembled WGS sequence"/>
</dbReference>
<protein>
    <recommendedName>
        <fullName evidence="1">DNA helicase Pif1-like 2B domain-containing protein</fullName>
    </recommendedName>
</protein>